<dbReference type="RefSeq" id="WP_040992451.1">
    <property type="nucleotide sequence ID" value="NZ_JTKH01000024.1"/>
</dbReference>
<organism evidence="1 2">
    <name type="scientific">Vibrio renipiscarius</name>
    <dbReference type="NCBI Taxonomy" id="1461322"/>
    <lineage>
        <taxon>Bacteria</taxon>
        <taxon>Pseudomonadati</taxon>
        <taxon>Pseudomonadota</taxon>
        <taxon>Gammaproteobacteria</taxon>
        <taxon>Vibrionales</taxon>
        <taxon>Vibrionaceae</taxon>
        <taxon>Vibrio</taxon>
    </lineage>
</organism>
<keyword evidence="1" id="KW-0030">Aminoacyl-tRNA synthetase</keyword>
<dbReference type="Pfam" id="PF13689">
    <property type="entry name" value="DUF4154"/>
    <property type="match status" value="1"/>
</dbReference>
<dbReference type="Proteomes" id="UP000031672">
    <property type="component" value="Unassembled WGS sequence"/>
</dbReference>
<sequence>MIQRFLQRFCSRLTLVLGLLFFSHGVLAKYGDEDLMAVYLYRFALMSDWQETGVATSPLEFCVTESSDVADRLEKIVLSKPEMATYNNIAQNPISEICHVLYVGDTNEAQIAQLKMDYPHALLVGSGKAFIQCGGMIAFVKVNNRIKPMISRKNVASSQIKLRSQLLSIAILANEAES</sequence>
<dbReference type="EMBL" id="JTKH01000024">
    <property type="protein sequence ID" value="KII76507.1"/>
    <property type="molecule type" value="Genomic_DNA"/>
</dbReference>
<dbReference type="OrthoDB" id="5876053at2"/>
<gene>
    <name evidence="1" type="ORF">OJ16_17120</name>
</gene>
<dbReference type="InterPro" id="IPR025293">
    <property type="entry name" value="YfiR/HmsC-like"/>
</dbReference>
<accession>A0A0C2NQQ8</accession>
<keyword evidence="1" id="KW-0436">Ligase</keyword>
<dbReference type="AlphaFoldDB" id="A0A0C2NQQ8"/>
<protein>
    <submittedName>
        <fullName evidence="1">Valyl-tRNA synthetase</fullName>
    </submittedName>
</protein>
<dbReference type="STRING" id="1461322.OJ16_17120"/>
<keyword evidence="2" id="KW-1185">Reference proteome</keyword>
<evidence type="ECO:0000313" key="1">
    <source>
        <dbReference type="EMBL" id="KII76507.1"/>
    </source>
</evidence>
<comment type="caution">
    <text evidence="1">The sequence shown here is derived from an EMBL/GenBank/DDBJ whole genome shotgun (WGS) entry which is preliminary data.</text>
</comment>
<reference evidence="1 2" key="1">
    <citation type="submission" date="2014-11" db="EMBL/GenBank/DDBJ databases">
        <title>Draft Genome Sequence of Vibrio piscirenalis strains CECT 8603T and CECT 8604, two marine Gammaproteobacterium isolated from cultured gilthead sea bream (Sparus aurata).</title>
        <authorList>
            <person name="Arahal D.R."/>
            <person name="Rodrigo-Torres L."/>
            <person name="Lucena T."/>
            <person name="Pujalte M.J."/>
        </authorList>
    </citation>
    <scope>NUCLEOTIDE SEQUENCE [LARGE SCALE GENOMIC DNA]</scope>
    <source>
        <strain evidence="1 2">DCR 1-4-2</strain>
    </source>
</reference>
<dbReference type="GO" id="GO:0004812">
    <property type="term" value="F:aminoacyl-tRNA ligase activity"/>
    <property type="evidence" value="ECO:0007669"/>
    <property type="project" value="UniProtKB-KW"/>
</dbReference>
<name>A0A0C2NQQ8_9VIBR</name>
<proteinExistence type="predicted"/>
<accession>A0A0C2NED3</accession>
<evidence type="ECO:0000313" key="2">
    <source>
        <dbReference type="Proteomes" id="UP000031672"/>
    </source>
</evidence>